<keyword evidence="2" id="KW-1185">Reference proteome</keyword>
<evidence type="ECO:0008006" key="3">
    <source>
        <dbReference type="Google" id="ProtNLM"/>
    </source>
</evidence>
<comment type="caution">
    <text evidence="1">The sequence shown here is derived from an EMBL/GenBank/DDBJ whole genome shotgun (WGS) entry which is preliminary data.</text>
</comment>
<reference evidence="2" key="1">
    <citation type="journal article" date="2019" name="Int. J. Syst. Evol. Microbiol.">
        <title>The Global Catalogue of Microorganisms (GCM) 10K type strain sequencing project: providing services to taxonomists for standard genome sequencing and annotation.</title>
        <authorList>
            <consortium name="The Broad Institute Genomics Platform"/>
            <consortium name="The Broad Institute Genome Sequencing Center for Infectious Disease"/>
            <person name="Wu L."/>
            <person name="Ma J."/>
        </authorList>
    </citation>
    <scope>NUCLEOTIDE SEQUENCE [LARGE SCALE GENOMIC DNA]</scope>
    <source>
        <strain evidence="2">JCM 3325</strain>
    </source>
</reference>
<sequence>MLNDYVEVRGRIGSAEIRTFRDVRAGNTKVAFVIDDRINSDAQLGETT</sequence>
<dbReference type="Proteomes" id="UP001501231">
    <property type="component" value="Unassembled WGS sequence"/>
</dbReference>
<name>A0ABP5WQ71_9ACTN</name>
<evidence type="ECO:0000313" key="2">
    <source>
        <dbReference type="Proteomes" id="UP001501231"/>
    </source>
</evidence>
<dbReference type="EMBL" id="BAAARW010000019">
    <property type="protein sequence ID" value="GAA2429287.1"/>
    <property type="molecule type" value="Genomic_DNA"/>
</dbReference>
<organism evidence="1 2">
    <name type="scientific">Actinomadura vinacea</name>
    <dbReference type="NCBI Taxonomy" id="115336"/>
    <lineage>
        <taxon>Bacteria</taxon>
        <taxon>Bacillati</taxon>
        <taxon>Actinomycetota</taxon>
        <taxon>Actinomycetes</taxon>
        <taxon>Streptosporangiales</taxon>
        <taxon>Thermomonosporaceae</taxon>
        <taxon>Actinomadura</taxon>
    </lineage>
</organism>
<gene>
    <name evidence="1" type="ORF">GCM10010191_48330</name>
</gene>
<proteinExistence type="predicted"/>
<dbReference type="RefSeq" id="WP_344591803.1">
    <property type="nucleotide sequence ID" value="NZ_BAAARW010000019.1"/>
</dbReference>
<accession>A0ABP5WQ71</accession>
<protein>
    <recommendedName>
        <fullName evidence="3">Single-stranded DNA-binding protein</fullName>
    </recommendedName>
</protein>
<evidence type="ECO:0000313" key="1">
    <source>
        <dbReference type="EMBL" id="GAA2429287.1"/>
    </source>
</evidence>